<name>A0A161TIL4_9BACL</name>
<comment type="caution">
    <text evidence="1">The sequence shown here is derived from an EMBL/GenBank/DDBJ whole genome shotgun (WGS) entry which is preliminary data.</text>
</comment>
<evidence type="ECO:0000313" key="2">
    <source>
        <dbReference type="Proteomes" id="UP000076567"/>
    </source>
</evidence>
<protein>
    <submittedName>
        <fullName evidence="1">Uncharacterized protein</fullName>
    </submittedName>
</protein>
<dbReference type="AlphaFoldDB" id="A0A161TIL4"/>
<gene>
    <name evidence="1" type="ORF">AWM68_01790</name>
</gene>
<keyword evidence="2" id="KW-1185">Reference proteome</keyword>
<reference evidence="2" key="1">
    <citation type="submission" date="2016-01" db="EMBL/GenBank/DDBJ databases">
        <title>Draft genome of Chromobacterium sp. F49.</title>
        <authorList>
            <person name="Hong K.W."/>
        </authorList>
    </citation>
    <scope>NUCLEOTIDE SEQUENCE [LARGE SCALE GENOMIC DNA]</scope>
    <source>
        <strain evidence="2">P7IIIA</strain>
    </source>
</reference>
<proteinExistence type="predicted"/>
<dbReference type="EMBL" id="LRFC01000001">
    <property type="protein sequence ID" value="KZE69024.1"/>
    <property type="molecule type" value="Genomic_DNA"/>
</dbReference>
<evidence type="ECO:0000313" key="1">
    <source>
        <dbReference type="EMBL" id="KZE69024.1"/>
    </source>
</evidence>
<organism evidence="1 2">
    <name type="scientific">Fictibacillus phosphorivorans</name>
    <dbReference type="NCBI Taxonomy" id="1221500"/>
    <lineage>
        <taxon>Bacteria</taxon>
        <taxon>Bacillati</taxon>
        <taxon>Bacillota</taxon>
        <taxon>Bacilli</taxon>
        <taxon>Bacillales</taxon>
        <taxon>Fictibacillaceae</taxon>
        <taxon>Fictibacillus</taxon>
    </lineage>
</organism>
<sequence>MLGVFGHFRCVDVCLLADISSKLAGLLPKLAGLTPKFQGLSLKFIELLDGIPRLVYKLELRRSYR</sequence>
<dbReference type="Proteomes" id="UP000076567">
    <property type="component" value="Unassembled WGS sequence"/>
</dbReference>
<accession>A0A161TIL4</accession>